<dbReference type="InterPro" id="IPR011712">
    <property type="entry name" value="Sig_transdc_His_kin_sub3_dim/P"/>
</dbReference>
<sequence length="385" mass="41142">MRLYDELKRHGDVVVAVGLAAVMVAEFSALGGDAGKPVALVLGLLAGLSLALRRRSAFLGFLTTMTLLGALLWLVGHQVTESMAVLAVLFISLYSVGAHTTGRLVWVSAGLVLVGIVLFVASDGDRLKYVDVLFGGAIVGGPFAAGVAMRLRRDRESELSAQKVDLERERDAVTKQAVTEERARIARELHDVVAHAISVTVLQARGGRRMLDEDLDESRRAFDAIEHTNAQALADMRRLLQLLRDTDTRADSEPQPSLSRVTDLTETMRTSGVTVALEVTGDPSALPPGLDATAYRIVQEALTNVAKHANEAQAWVSLTYGAEELWLTVRDNGTHSGVTGARTTAGHGLVGIRERVAVAGGEVEVGPQPEGGFLVRARIPYAVTS</sequence>
<evidence type="ECO:0000256" key="8">
    <source>
        <dbReference type="ARBA" id="ARBA00023012"/>
    </source>
</evidence>
<feature type="domain" description="Histidine kinase/HSP90-like ATPase" evidence="11">
    <location>
        <begin position="293"/>
        <end position="381"/>
    </location>
</feature>
<gene>
    <name evidence="13" type="ORF">N802_08495</name>
</gene>
<dbReference type="CDD" id="cd16917">
    <property type="entry name" value="HATPase_UhpB-NarQ-NarX-like"/>
    <property type="match status" value="1"/>
</dbReference>
<keyword evidence="6 13" id="KW-0418">Kinase</keyword>
<dbReference type="RefSeq" id="WP_052109466.1">
    <property type="nucleotide sequence ID" value="NZ_AVPJ01000003.1"/>
</dbReference>
<evidence type="ECO:0000256" key="2">
    <source>
        <dbReference type="ARBA" id="ARBA00012438"/>
    </source>
</evidence>
<comment type="catalytic activity">
    <reaction evidence="1">
        <text>ATP + protein L-histidine = ADP + protein N-phospho-L-histidine.</text>
        <dbReference type="EC" id="2.7.13.3"/>
    </reaction>
</comment>
<dbReference type="GO" id="GO:0016020">
    <property type="term" value="C:membrane"/>
    <property type="evidence" value="ECO:0007669"/>
    <property type="project" value="InterPro"/>
</dbReference>
<organism evidence="13 14">
    <name type="scientific">Knoellia sinensis KCTC 19936</name>
    <dbReference type="NCBI Taxonomy" id="1385520"/>
    <lineage>
        <taxon>Bacteria</taxon>
        <taxon>Bacillati</taxon>
        <taxon>Actinomycetota</taxon>
        <taxon>Actinomycetes</taxon>
        <taxon>Micrococcales</taxon>
        <taxon>Intrasporangiaceae</taxon>
        <taxon>Knoellia</taxon>
    </lineage>
</organism>
<evidence type="ECO:0000256" key="9">
    <source>
        <dbReference type="SAM" id="Coils"/>
    </source>
</evidence>
<evidence type="ECO:0000256" key="10">
    <source>
        <dbReference type="SAM" id="Phobius"/>
    </source>
</evidence>
<keyword evidence="10" id="KW-0472">Membrane</keyword>
<dbReference type="EC" id="2.7.13.3" evidence="2"/>
<accession>A0A0A0J9K6</accession>
<feature type="transmembrane region" description="Helical" evidence="10">
    <location>
        <begin position="12"/>
        <end position="30"/>
    </location>
</feature>
<dbReference type="PANTHER" id="PTHR24421">
    <property type="entry name" value="NITRATE/NITRITE SENSOR PROTEIN NARX-RELATED"/>
    <property type="match status" value="1"/>
</dbReference>
<feature type="transmembrane region" description="Helical" evidence="10">
    <location>
        <begin position="36"/>
        <end position="52"/>
    </location>
</feature>
<dbReference type="OrthoDB" id="227596at2"/>
<evidence type="ECO:0000259" key="11">
    <source>
        <dbReference type="Pfam" id="PF02518"/>
    </source>
</evidence>
<evidence type="ECO:0000256" key="3">
    <source>
        <dbReference type="ARBA" id="ARBA00022553"/>
    </source>
</evidence>
<evidence type="ECO:0000259" key="12">
    <source>
        <dbReference type="Pfam" id="PF07730"/>
    </source>
</evidence>
<evidence type="ECO:0000256" key="4">
    <source>
        <dbReference type="ARBA" id="ARBA00022679"/>
    </source>
</evidence>
<proteinExistence type="predicted"/>
<dbReference type="InterPro" id="IPR003594">
    <property type="entry name" value="HATPase_dom"/>
</dbReference>
<keyword evidence="4" id="KW-0808">Transferase</keyword>
<evidence type="ECO:0000256" key="1">
    <source>
        <dbReference type="ARBA" id="ARBA00000085"/>
    </source>
</evidence>
<dbReference type="GO" id="GO:0000155">
    <property type="term" value="F:phosphorelay sensor kinase activity"/>
    <property type="evidence" value="ECO:0007669"/>
    <property type="project" value="InterPro"/>
</dbReference>
<feature type="domain" description="Signal transduction histidine kinase subgroup 3 dimerisation and phosphoacceptor" evidence="12">
    <location>
        <begin position="181"/>
        <end position="246"/>
    </location>
</feature>
<reference evidence="13 14" key="1">
    <citation type="submission" date="2013-08" db="EMBL/GenBank/DDBJ databases">
        <title>The genome sequence of Knoellia sinensis.</title>
        <authorList>
            <person name="Zhu W."/>
            <person name="Wang G."/>
        </authorList>
    </citation>
    <scope>NUCLEOTIDE SEQUENCE [LARGE SCALE GENOMIC DNA]</scope>
    <source>
        <strain evidence="13 14">KCTC 19936</strain>
    </source>
</reference>
<dbReference type="Pfam" id="PF07730">
    <property type="entry name" value="HisKA_3"/>
    <property type="match status" value="1"/>
</dbReference>
<feature type="transmembrane region" description="Helical" evidence="10">
    <location>
        <begin position="104"/>
        <end position="121"/>
    </location>
</feature>
<keyword evidence="9" id="KW-0175">Coiled coil</keyword>
<dbReference type="SUPFAM" id="SSF55874">
    <property type="entry name" value="ATPase domain of HSP90 chaperone/DNA topoisomerase II/histidine kinase"/>
    <property type="match status" value="1"/>
</dbReference>
<dbReference type="Gene3D" id="1.20.5.1930">
    <property type="match status" value="1"/>
</dbReference>
<dbReference type="GO" id="GO:0046983">
    <property type="term" value="F:protein dimerization activity"/>
    <property type="evidence" value="ECO:0007669"/>
    <property type="project" value="InterPro"/>
</dbReference>
<evidence type="ECO:0000256" key="5">
    <source>
        <dbReference type="ARBA" id="ARBA00022741"/>
    </source>
</evidence>
<feature type="transmembrane region" description="Helical" evidence="10">
    <location>
        <begin position="57"/>
        <end position="76"/>
    </location>
</feature>
<dbReference type="STRING" id="1385520.N802_08495"/>
<dbReference type="Pfam" id="PF02518">
    <property type="entry name" value="HATPase_c"/>
    <property type="match status" value="1"/>
</dbReference>
<dbReference type="PANTHER" id="PTHR24421:SF10">
    <property type="entry name" value="NITRATE_NITRITE SENSOR PROTEIN NARQ"/>
    <property type="match status" value="1"/>
</dbReference>
<evidence type="ECO:0000313" key="13">
    <source>
        <dbReference type="EMBL" id="KGN33828.1"/>
    </source>
</evidence>
<feature type="coiled-coil region" evidence="9">
    <location>
        <begin position="156"/>
        <end position="183"/>
    </location>
</feature>
<dbReference type="Gene3D" id="3.30.565.10">
    <property type="entry name" value="Histidine kinase-like ATPase, C-terminal domain"/>
    <property type="match status" value="1"/>
</dbReference>
<keyword evidence="5" id="KW-0547">Nucleotide-binding</keyword>
<dbReference type="InterPro" id="IPR036890">
    <property type="entry name" value="HATPase_C_sf"/>
</dbReference>
<keyword evidence="10" id="KW-1133">Transmembrane helix</keyword>
<keyword evidence="3" id="KW-0597">Phosphoprotein</keyword>
<protein>
    <recommendedName>
        <fullName evidence="2">histidine kinase</fullName>
        <ecNumber evidence="2">2.7.13.3</ecNumber>
    </recommendedName>
</protein>
<keyword evidence="14" id="KW-1185">Reference proteome</keyword>
<dbReference type="GO" id="GO:0005524">
    <property type="term" value="F:ATP binding"/>
    <property type="evidence" value="ECO:0007669"/>
    <property type="project" value="UniProtKB-KW"/>
</dbReference>
<keyword evidence="7" id="KW-0067">ATP-binding</keyword>
<evidence type="ECO:0000256" key="7">
    <source>
        <dbReference type="ARBA" id="ARBA00022840"/>
    </source>
</evidence>
<keyword evidence="10" id="KW-0812">Transmembrane</keyword>
<evidence type="ECO:0000256" key="6">
    <source>
        <dbReference type="ARBA" id="ARBA00022777"/>
    </source>
</evidence>
<comment type="caution">
    <text evidence="13">The sequence shown here is derived from an EMBL/GenBank/DDBJ whole genome shotgun (WGS) entry which is preliminary data.</text>
</comment>
<dbReference type="EMBL" id="AVPJ01000003">
    <property type="protein sequence ID" value="KGN33828.1"/>
    <property type="molecule type" value="Genomic_DNA"/>
</dbReference>
<dbReference type="eggNOG" id="COG4585">
    <property type="taxonomic scope" value="Bacteria"/>
</dbReference>
<name>A0A0A0J9K6_9MICO</name>
<dbReference type="Proteomes" id="UP000030002">
    <property type="component" value="Unassembled WGS sequence"/>
</dbReference>
<dbReference type="AlphaFoldDB" id="A0A0A0J9K6"/>
<dbReference type="InterPro" id="IPR050482">
    <property type="entry name" value="Sensor_HK_TwoCompSys"/>
</dbReference>
<keyword evidence="8" id="KW-0902">Two-component regulatory system</keyword>
<feature type="transmembrane region" description="Helical" evidence="10">
    <location>
        <begin position="133"/>
        <end position="151"/>
    </location>
</feature>
<evidence type="ECO:0000313" key="14">
    <source>
        <dbReference type="Proteomes" id="UP000030002"/>
    </source>
</evidence>